<dbReference type="InterPro" id="IPR027417">
    <property type="entry name" value="P-loop_NTPase"/>
</dbReference>
<protein>
    <submittedName>
        <fullName evidence="5">P-loop containing nucleoside triphosphate hydrolase protein</fullName>
    </submittedName>
</protein>
<name>A0A9P4HI42_9PLEO</name>
<evidence type="ECO:0000313" key="6">
    <source>
        <dbReference type="Proteomes" id="UP000799777"/>
    </source>
</evidence>
<evidence type="ECO:0000256" key="1">
    <source>
        <dbReference type="ARBA" id="ARBA00022679"/>
    </source>
</evidence>
<comment type="caution">
    <text evidence="5">The sequence shown here is derived from an EMBL/GenBank/DDBJ whole genome shotgun (WGS) entry which is preliminary data.</text>
</comment>
<dbReference type="SUPFAM" id="SSF52540">
    <property type="entry name" value="P-loop containing nucleoside triphosphate hydrolases"/>
    <property type="match status" value="1"/>
</dbReference>
<keyword evidence="3 4" id="KW-0418">Kinase</keyword>
<dbReference type="Proteomes" id="UP000799777">
    <property type="component" value="Unassembled WGS sequence"/>
</dbReference>
<keyword evidence="6" id="KW-1185">Reference proteome</keyword>
<reference evidence="5" key="1">
    <citation type="journal article" date="2020" name="Stud. Mycol.">
        <title>101 Dothideomycetes genomes: a test case for predicting lifestyles and emergence of pathogens.</title>
        <authorList>
            <person name="Haridas S."/>
            <person name="Albert R."/>
            <person name="Binder M."/>
            <person name="Bloem J."/>
            <person name="Labutti K."/>
            <person name="Salamov A."/>
            <person name="Andreopoulos B."/>
            <person name="Baker S."/>
            <person name="Barry K."/>
            <person name="Bills G."/>
            <person name="Bluhm B."/>
            <person name="Cannon C."/>
            <person name="Castanera R."/>
            <person name="Culley D."/>
            <person name="Daum C."/>
            <person name="Ezra D."/>
            <person name="Gonzalez J."/>
            <person name="Henrissat B."/>
            <person name="Kuo A."/>
            <person name="Liang C."/>
            <person name="Lipzen A."/>
            <person name="Lutzoni F."/>
            <person name="Magnuson J."/>
            <person name="Mondo S."/>
            <person name="Nolan M."/>
            <person name="Ohm R."/>
            <person name="Pangilinan J."/>
            <person name="Park H.-J."/>
            <person name="Ramirez L."/>
            <person name="Alfaro M."/>
            <person name="Sun H."/>
            <person name="Tritt A."/>
            <person name="Yoshinaga Y."/>
            <person name="Zwiers L.-H."/>
            <person name="Turgeon B."/>
            <person name="Goodwin S."/>
            <person name="Spatafora J."/>
            <person name="Crous P."/>
            <person name="Grigoriev I."/>
        </authorList>
    </citation>
    <scope>NUCLEOTIDE SEQUENCE</scope>
    <source>
        <strain evidence="5">CBS 110217</strain>
    </source>
</reference>
<dbReference type="PROSITE" id="PS00113">
    <property type="entry name" value="ADENYLATE_KINASE"/>
    <property type="match status" value="1"/>
</dbReference>
<dbReference type="OrthoDB" id="442176at2759"/>
<dbReference type="Gene3D" id="3.40.50.300">
    <property type="entry name" value="P-loop containing nucleotide triphosphate hydrolases"/>
    <property type="match status" value="1"/>
</dbReference>
<keyword evidence="1 4" id="KW-0808">Transferase</keyword>
<dbReference type="Pfam" id="PF00406">
    <property type="entry name" value="ADK"/>
    <property type="match status" value="1"/>
</dbReference>
<dbReference type="CDD" id="cd01428">
    <property type="entry name" value="ADK"/>
    <property type="match status" value="1"/>
</dbReference>
<organism evidence="5 6">
    <name type="scientific">Setomelanomma holmii</name>
    <dbReference type="NCBI Taxonomy" id="210430"/>
    <lineage>
        <taxon>Eukaryota</taxon>
        <taxon>Fungi</taxon>
        <taxon>Dikarya</taxon>
        <taxon>Ascomycota</taxon>
        <taxon>Pezizomycotina</taxon>
        <taxon>Dothideomycetes</taxon>
        <taxon>Pleosporomycetidae</taxon>
        <taxon>Pleosporales</taxon>
        <taxon>Pleosporineae</taxon>
        <taxon>Phaeosphaeriaceae</taxon>
        <taxon>Setomelanomma</taxon>
    </lineage>
</organism>
<evidence type="ECO:0000313" key="5">
    <source>
        <dbReference type="EMBL" id="KAF2033637.1"/>
    </source>
</evidence>
<dbReference type="GO" id="GO:0006139">
    <property type="term" value="P:nucleobase-containing compound metabolic process"/>
    <property type="evidence" value="ECO:0007669"/>
    <property type="project" value="InterPro"/>
</dbReference>
<evidence type="ECO:0000256" key="3">
    <source>
        <dbReference type="ARBA" id="ARBA00022777"/>
    </source>
</evidence>
<dbReference type="InterPro" id="IPR000850">
    <property type="entry name" value="Adenylat/UMP-CMP_kin"/>
</dbReference>
<dbReference type="PRINTS" id="PR00094">
    <property type="entry name" value="ADENYLTKNASE"/>
</dbReference>
<dbReference type="HAMAP" id="MF_00235">
    <property type="entry name" value="Adenylate_kinase_Adk"/>
    <property type="match status" value="1"/>
</dbReference>
<keyword evidence="5" id="KW-0378">Hydrolase</keyword>
<evidence type="ECO:0000256" key="2">
    <source>
        <dbReference type="ARBA" id="ARBA00022741"/>
    </source>
</evidence>
<gene>
    <name evidence="5" type="ORF">EK21DRAFT_98054</name>
</gene>
<accession>A0A9P4HI42</accession>
<dbReference type="EMBL" id="ML978165">
    <property type="protein sequence ID" value="KAF2033637.1"/>
    <property type="molecule type" value="Genomic_DNA"/>
</dbReference>
<dbReference type="GO" id="GO:0016787">
    <property type="term" value="F:hydrolase activity"/>
    <property type="evidence" value="ECO:0007669"/>
    <property type="project" value="UniProtKB-KW"/>
</dbReference>
<dbReference type="GO" id="GO:0019205">
    <property type="term" value="F:nucleobase-containing compound kinase activity"/>
    <property type="evidence" value="ECO:0007669"/>
    <property type="project" value="InterPro"/>
</dbReference>
<sequence>MATSQPQLISILAPPGSGKGTQCALLTQHFHITHYSVGGILREEAKNTSSPWADIIKSNMSSGKIGPKEMTAQMLQTRIDQSVKNGVFTFLLDGFPRRIDQAEYFESVVAPLTCVVRLSRRGRADDTPETIKLRIKTFEETTREVVEKFGAMGTVVRVRSDGDVGEISKRLREGLEERGVMLEPKGEKDLGLDINGYETV</sequence>
<dbReference type="InterPro" id="IPR033690">
    <property type="entry name" value="Adenylat_kinase_CS"/>
</dbReference>
<dbReference type="GO" id="GO:0005524">
    <property type="term" value="F:ATP binding"/>
    <property type="evidence" value="ECO:0007669"/>
    <property type="project" value="InterPro"/>
</dbReference>
<comment type="similarity">
    <text evidence="4">Belongs to the adenylate kinase family.</text>
</comment>
<keyword evidence="2" id="KW-0547">Nucleotide-binding</keyword>
<dbReference type="PANTHER" id="PTHR23359">
    <property type="entry name" value="NUCLEOTIDE KINASE"/>
    <property type="match status" value="1"/>
</dbReference>
<dbReference type="AlphaFoldDB" id="A0A9P4HI42"/>
<evidence type="ECO:0000256" key="4">
    <source>
        <dbReference type="RuleBase" id="RU003330"/>
    </source>
</evidence>
<proteinExistence type="inferred from homology"/>